<feature type="signal peptide" evidence="4">
    <location>
        <begin position="1"/>
        <end position="21"/>
    </location>
</feature>
<dbReference type="EMBL" id="BMAT01006342">
    <property type="protein sequence ID" value="GFS10628.1"/>
    <property type="molecule type" value="Genomic_DNA"/>
</dbReference>
<dbReference type="Pfam" id="PF06391">
    <property type="entry name" value="MAT1"/>
    <property type="match status" value="1"/>
</dbReference>
<keyword evidence="2" id="KW-0539">Nucleus</keyword>
<evidence type="ECO:0000259" key="5">
    <source>
        <dbReference type="Pfam" id="PF06391"/>
    </source>
</evidence>
<keyword evidence="4" id="KW-0732">Signal</keyword>
<accession>A0AAV4IMI7</accession>
<dbReference type="InterPro" id="IPR004575">
    <property type="entry name" value="MAT1/Tfb3"/>
</dbReference>
<protein>
    <submittedName>
        <fullName evidence="7">CDK-activating kinase assembly factor MAT1</fullName>
    </submittedName>
</protein>
<proteinExistence type="predicted"/>
<dbReference type="GO" id="GO:0061575">
    <property type="term" value="F:cyclin-dependent protein serine/threonine kinase activator activity"/>
    <property type="evidence" value="ECO:0007669"/>
    <property type="project" value="InterPro"/>
</dbReference>
<gene>
    <name evidence="7" type="ORF">ElyMa_003066400</name>
</gene>
<dbReference type="Pfam" id="PF25811">
    <property type="entry name" value="CAK-anch_MAT1"/>
    <property type="match status" value="1"/>
</dbReference>
<evidence type="ECO:0000256" key="2">
    <source>
        <dbReference type="ARBA" id="ARBA00023242"/>
    </source>
</evidence>
<dbReference type="InterPro" id="IPR015877">
    <property type="entry name" value="MAT1_centre"/>
</dbReference>
<dbReference type="GO" id="GO:0016301">
    <property type="term" value="F:kinase activity"/>
    <property type="evidence" value="ECO:0007669"/>
    <property type="project" value="UniProtKB-KW"/>
</dbReference>
<evidence type="ECO:0000313" key="8">
    <source>
        <dbReference type="Proteomes" id="UP000762676"/>
    </source>
</evidence>
<comment type="subcellular location">
    <subcellularLocation>
        <location evidence="1">Nucleus</location>
    </subcellularLocation>
</comment>
<keyword evidence="8" id="KW-1185">Reference proteome</keyword>
<name>A0AAV4IMI7_9GAST</name>
<dbReference type="Proteomes" id="UP000762676">
    <property type="component" value="Unassembled WGS sequence"/>
</dbReference>
<dbReference type="PANTHER" id="PTHR12683">
    <property type="entry name" value="CDK-ACTIVATING KINASE ASSEMBLY FACTOR MAT1"/>
    <property type="match status" value="1"/>
</dbReference>
<dbReference type="InterPro" id="IPR057657">
    <property type="entry name" value="MAT1_CAK-anch"/>
</dbReference>
<dbReference type="GO" id="GO:0006289">
    <property type="term" value="P:nucleotide-excision repair"/>
    <property type="evidence" value="ECO:0007669"/>
    <property type="project" value="InterPro"/>
</dbReference>
<dbReference type="NCBIfam" id="TIGR00570">
    <property type="entry name" value="cdk7"/>
    <property type="match status" value="1"/>
</dbReference>
<feature type="domain" description="MAT1 C-terminal CAK anchor" evidence="6">
    <location>
        <begin position="323"/>
        <end position="373"/>
    </location>
</feature>
<dbReference type="GO" id="GO:0006357">
    <property type="term" value="P:regulation of transcription by RNA polymerase II"/>
    <property type="evidence" value="ECO:0007669"/>
    <property type="project" value="TreeGrafter"/>
</dbReference>
<feature type="domain" description="MAT1 centre" evidence="5">
    <location>
        <begin position="176"/>
        <end position="317"/>
    </location>
</feature>
<feature type="coiled-coil region" evidence="3">
    <location>
        <begin position="184"/>
        <end position="222"/>
    </location>
</feature>
<dbReference type="InterPro" id="IPR036691">
    <property type="entry name" value="Endo/exonu/phosph_ase_sf"/>
</dbReference>
<dbReference type="GO" id="GO:0005675">
    <property type="term" value="C:transcription factor TFIIH holo complex"/>
    <property type="evidence" value="ECO:0007669"/>
    <property type="project" value="InterPro"/>
</dbReference>
<dbReference type="AlphaFoldDB" id="A0AAV4IMI7"/>
<reference evidence="7 8" key="1">
    <citation type="journal article" date="2021" name="Elife">
        <title>Chloroplast acquisition without the gene transfer in kleptoplastic sea slugs, Plakobranchus ocellatus.</title>
        <authorList>
            <person name="Maeda T."/>
            <person name="Takahashi S."/>
            <person name="Yoshida T."/>
            <person name="Shimamura S."/>
            <person name="Takaki Y."/>
            <person name="Nagai Y."/>
            <person name="Toyoda A."/>
            <person name="Suzuki Y."/>
            <person name="Arimoto A."/>
            <person name="Ishii H."/>
            <person name="Satoh N."/>
            <person name="Nishiyama T."/>
            <person name="Hasebe M."/>
            <person name="Maruyama T."/>
            <person name="Minagawa J."/>
            <person name="Obokata J."/>
            <person name="Shigenobu S."/>
        </authorList>
    </citation>
    <scope>NUCLEOTIDE SEQUENCE [LARGE SCALE GENOMIC DNA]</scope>
</reference>
<comment type="caution">
    <text evidence="7">The sequence shown here is derived from an EMBL/GenBank/DDBJ whole genome shotgun (WGS) entry which is preliminary data.</text>
</comment>
<dbReference type="SUPFAM" id="SSF56219">
    <property type="entry name" value="DNase I-like"/>
    <property type="match status" value="1"/>
</dbReference>
<dbReference type="PANTHER" id="PTHR12683:SF13">
    <property type="entry name" value="CDK-ACTIVATING KINASE ASSEMBLY FACTOR MAT1"/>
    <property type="match status" value="1"/>
</dbReference>
<evidence type="ECO:0000256" key="1">
    <source>
        <dbReference type="ARBA" id="ARBA00004123"/>
    </source>
</evidence>
<keyword evidence="7" id="KW-0808">Transferase</keyword>
<sequence length="394" mass="44827">MLTHTHKIVSLLGLSVNLANCLVERPETLSSHIHDIQTQSPDAFIIVTGDFNDCPRKTLLPFLHQLVDTPTRGDNCLDLLFTNIPNSHVCQKLWASGNSDHSLVYLRPKYTPMRHREQPKQKAVLVWTPEIWDELRACFDCTDWNVFVNSTADVSELADTVCAYIKFCIDCVVPFYNLSNQINVDETKRMMEHYKKENREQIKKNQSKMSKDEEMLESLIEQEQQEIMMRKALLKEDEQREKAAKRKHKDALIDDLMFSELSAEAIISSHRESAKQEEEELKAKSAATAFSTGIKIGHQSNIVPMSRTEQGVLFRYCPLVMEWCGPDPPSMDDIYSDGYLKNIRTASDAERAGGFREAIACHRALQEAFCGLYSYPTISPSPVKQPALIASTSH</sequence>
<evidence type="ECO:0000256" key="4">
    <source>
        <dbReference type="SAM" id="SignalP"/>
    </source>
</evidence>
<evidence type="ECO:0000256" key="3">
    <source>
        <dbReference type="SAM" id="Coils"/>
    </source>
</evidence>
<feature type="chain" id="PRO_5043887295" evidence="4">
    <location>
        <begin position="22"/>
        <end position="394"/>
    </location>
</feature>
<evidence type="ECO:0000259" key="6">
    <source>
        <dbReference type="Pfam" id="PF25811"/>
    </source>
</evidence>
<organism evidence="7 8">
    <name type="scientific">Elysia marginata</name>
    <dbReference type="NCBI Taxonomy" id="1093978"/>
    <lineage>
        <taxon>Eukaryota</taxon>
        <taxon>Metazoa</taxon>
        <taxon>Spiralia</taxon>
        <taxon>Lophotrochozoa</taxon>
        <taxon>Mollusca</taxon>
        <taxon>Gastropoda</taxon>
        <taxon>Heterobranchia</taxon>
        <taxon>Euthyneura</taxon>
        <taxon>Panpulmonata</taxon>
        <taxon>Sacoglossa</taxon>
        <taxon>Placobranchoidea</taxon>
        <taxon>Plakobranchidae</taxon>
        <taxon>Elysia</taxon>
    </lineage>
</organism>
<evidence type="ECO:0000313" key="7">
    <source>
        <dbReference type="EMBL" id="GFS10628.1"/>
    </source>
</evidence>
<keyword evidence="3" id="KW-0175">Coiled coil</keyword>
<keyword evidence="7" id="KW-0418">Kinase</keyword>